<accession>A0A9D4EI58</accession>
<gene>
    <name evidence="1" type="ORF">DPMN_157893</name>
</gene>
<evidence type="ECO:0000313" key="1">
    <source>
        <dbReference type="EMBL" id="KAH3780083.1"/>
    </source>
</evidence>
<organism evidence="1 2">
    <name type="scientific">Dreissena polymorpha</name>
    <name type="common">Zebra mussel</name>
    <name type="synonym">Mytilus polymorpha</name>
    <dbReference type="NCBI Taxonomy" id="45954"/>
    <lineage>
        <taxon>Eukaryota</taxon>
        <taxon>Metazoa</taxon>
        <taxon>Spiralia</taxon>
        <taxon>Lophotrochozoa</taxon>
        <taxon>Mollusca</taxon>
        <taxon>Bivalvia</taxon>
        <taxon>Autobranchia</taxon>
        <taxon>Heteroconchia</taxon>
        <taxon>Euheterodonta</taxon>
        <taxon>Imparidentia</taxon>
        <taxon>Neoheterodontei</taxon>
        <taxon>Myida</taxon>
        <taxon>Dreissenoidea</taxon>
        <taxon>Dreissenidae</taxon>
        <taxon>Dreissena</taxon>
    </lineage>
</organism>
<evidence type="ECO:0000313" key="2">
    <source>
        <dbReference type="Proteomes" id="UP000828390"/>
    </source>
</evidence>
<sequence length="173" mass="19866">MKNIIKTNVLTNCQVQDWTINVTFRVKNPPPQPKPFLNESKILCAALQVADKVLTRKNALPPGSHFHEGRTINTRTLFELIQCKIRTNVLTKFHEDCTVNVSFRVLTRKMPPPPGGHVFRATRTIFKLVQDIIRTNLLTKFHDERTINVLRKPYKENCPASGGDLFQQTETIF</sequence>
<protein>
    <submittedName>
        <fullName evidence="1">Uncharacterized protein</fullName>
    </submittedName>
</protein>
<dbReference type="AlphaFoldDB" id="A0A9D4EI58"/>
<proteinExistence type="predicted"/>
<dbReference type="Proteomes" id="UP000828390">
    <property type="component" value="Unassembled WGS sequence"/>
</dbReference>
<comment type="caution">
    <text evidence="1">The sequence shown here is derived from an EMBL/GenBank/DDBJ whole genome shotgun (WGS) entry which is preliminary data.</text>
</comment>
<reference evidence="1" key="1">
    <citation type="journal article" date="2019" name="bioRxiv">
        <title>The Genome of the Zebra Mussel, Dreissena polymorpha: A Resource for Invasive Species Research.</title>
        <authorList>
            <person name="McCartney M.A."/>
            <person name="Auch B."/>
            <person name="Kono T."/>
            <person name="Mallez S."/>
            <person name="Zhang Y."/>
            <person name="Obille A."/>
            <person name="Becker A."/>
            <person name="Abrahante J.E."/>
            <person name="Garbe J."/>
            <person name="Badalamenti J.P."/>
            <person name="Herman A."/>
            <person name="Mangelson H."/>
            <person name="Liachko I."/>
            <person name="Sullivan S."/>
            <person name="Sone E.D."/>
            <person name="Koren S."/>
            <person name="Silverstein K.A.T."/>
            <person name="Beckman K.B."/>
            <person name="Gohl D.M."/>
        </authorList>
    </citation>
    <scope>NUCLEOTIDE SEQUENCE</scope>
    <source>
        <strain evidence="1">Duluth1</strain>
        <tissue evidence="1">Whole animal</tissue>
    </source>
</reference>
<reference evidence="1" key="2">
    <citation type="submission" date="2020-11" db="EMBL/GenBank/DDBJ databases">
        <authorList>
            <person name="McCartney M.A."/>
            <person name="Auch B."/>
            <person name="Kono T."/>
            <person name="Mallez S."/>
            <person name="Becker A."/>
            <person name="Gohl D.M."/>
            <person name="Silverstein K.A.T."/>
            <person name="Koren S."/>
            <person name="Bechman K.B."/>
            <person name="Herman A."/>
            <person name="Abrahante J.E."/>
            <person name="Garbe J."/>
        </authorList>
    </citation>
    <scope>NUCLEOTIDE SEQUENCE</scope>
    <source>
        <strain evidence="1">Duluth1</strain>
        <tissue evidence="1">Whole animal</tissue>
    </source>
</reference>
<name>A0A9D4EI58_DREPO</name>
<dbReference type="EMBL" id="JAIWYP010000008">
    <property type="protein sequence ID" value="KAH3780083.1"/>
    <property type="molecule type" value="Genomic_DNA"/>
</dbReference>
<keyword evidence="2" id="KW-1185">Reference proteome</keyword>